<evidence type="ECO:0000256" key="2">
    <source>
        <dbReference type="ARBA" id="ARBA00022676"/>
    </source>
</evidence>
<accession>A0AAN6YM98</accession>
<keyword evidence="4" id="KW-0732">Signal</keyword>
<comment type="caution">
    <text evidence="6">The sequence shown here is derived from an EMBL/GenBank/DDBJ whole genome shotgun (WGS) entry which is preliminary data.</text>
</comment>
<feature type="non-terminal residue" evidence="6">
    <location>
        <position position="305"/>
    </location>
</feature>
<feature type="signal peptide" evidence="4">
    <location>
        <begin position="1"/>
        <end position="28"/>
    </location>
</feature>
<keyword evidence="7" id="KW-1185">Reference proteome</keyword>
<evidence type="ECO:0000259" key="5">
    <source>
        <dbReference type="Pfam" id="PF01755"/>
    </source>
</evidence>
<dbReference type="Proteomes" id="UP001301958">
    <property type="component" value="Unassembled WGS sequence"/>
</dbReference>
<dbReference type="AlphaFoldDB" id="A0AAN6YM98"/>
<dbReference type="InterPro" id="IPR050757">
    <property type="entry name" value="Collagen_mod_GT25"/>
</dbReference>
<reference evidence="6" key="2">
    <citation type="submission" date="2023-05" db="EMBL/GenBank/DDBJ databases">
        <authorList>
            <consortium name="Lawrence Berkeley National Laboratory"/>
            <person name="Steindorff A."/>
            <person name="Hensen N."/>
            <person name="Bonometti L."/>
            <person name="Westerberg I."/>
            <person name="Brannstrom I.O."/>
            <person name="Guillou S."/>
            <person name="Cros-Aarteil S."/>
            <person name="Calhoun S."/>
            <person name="Haridas S."/>
            <person name="Kuo A."/>
            <person name="Mondo S."/>
            <person name="Pangilinan J."/>
            <person name="Riley R."/>
            <person name="Labutti K."/>
            <person name="Andreopoulos B."/>
            <person name="Lipzen A."/>
            <person name="Chen C."/>
            <person name="Yanf M."/>
            <person name="Daum C."/>
            <person name="Ng V."/>
            <person name="Clum A."/>
            <person name="Ohm R."/>
            <person name="Martin F."/>
            <person name="Silar P."/>
            <person name="Natvig D."/>
            <person name="Lalanne C."/>
            <person name="Gautier V."/>
            <person name="Ament-Velasquez S.L."/>
            <person name="Kruys A."/>
            <person name="Hutchinson M.I."/>
            <person name="Powell A.J."/>
            <person name="Barry K."/>
            <person name="Miller A.N."/>
            <person name="Grigoriev I.V."/>
            <person name="Debuchy R."/>
            <person name="Gladieux P."/>
            <person name="Thoren M.H."/>
            <person name="Johannesson H."/>
        </authorList>
    </citation>
    <scope>NUCLEOTIDE SEQUENCE</scope>
    <source>
        <strain evidence="6">CBS 990.96</strain>
    </source>
</reference>
<evidence type="ECO:0000256" key="1">
    <source>
        <dbReference type="ARBA" id="ARBA00006721"/>
    </source>
</evidence>
<name>A0AAN6YM98_9PEZI</name>
<dbReference type="Pfam" id="PF01755">
    <property type="entry name" value="Glyco_transf_25"/>
    <property type="match status" value="1"/>
</dbReference>
<proteinExistence type="inferred from homology"/>
<evidence type="ECO:0000313" key="6">
    <source>
        <dbReference type="EMBL" id="KAK4221853.1"/>
    </source>
</evidence>
<comment type="similarity">
    <text evidence="1">Belongs to the glycosyltransferase 25 family.</text>
</comment>
<evidence type="ECO:0000313" key="7">
    <source>
        <dbReference type="Proteomes" id="UP001301958"/>
    </source>
</evidence>
<feature type="chain" id="PRO_5042901866" description="Glycosyl transferase family 25 domain-containing protein" evidence="4">
    <location>
        <begin position="29"/>
        <end position="305"/>
    </location>
</feature>
<dbReference type="PANTHER" id="PTHR10730:SF53">
    <property type="entry name" value="GLYCOSYLTRANSFERASE 25 FAMILY MEMBER"/>
    <property type="match status" value="1"/>
</dbReference>
<gene>
    <name evidence="6" type="ORF">QBC38DRAFT_491230</name>
</gene>
<reference evidence="6" key="1">
    <citation type="journal article" date="2023" name="Mol. Phylogenet. Evol.">
        <title>Genome-scale phylogeny and comparative genomics of the fungal order Sordariales.</title>
        <authorList>
            <person name="Hensen N."/>
            <person name="Bonometti L."/>
            <person name="Westerberg I."/>
            <person name="Brannstrom I.O."/>
            <person name="Guillou S."/>
            <person name="Cros-Aarteil S."/>
            <person name="Calhoun S."/>
            <person name="Haridas S."/>
            <person name="Kuo A."/>
            <person name="Mondo S."/>
            <person name="Pangilinan J."/>
            <person name="Riley R."/>
            <person name="LaButti K."/>
            <person name="Andreopoulos B."/>
            <person name="Lipzen A."/>
            <person name="Chen C."/>
            <person name="Yan M."/>
            <person name="Daum C."/>
            <person name="Ng V."/>
            <person name="Clum A."/>
            <person name="Steindorff A."/>
            <person name="Ohm R.A."/>
            <person name="Martin F."/>
            <person name="Silar P."/>
            <person name="Natvig D.O."/>
            <person name="Lalanne C."/>
            <person name="Gautier V."/>
            <person name="Ament-Velasquez S.L."/>
            <person name="Kruys A."/>
            <person name="Hutchinson M.I."/>
            <person name="Powell A.J."/>
            <person name="Barry K."/>
            <person name="Miller A.N."/>
            <person name="Grigoriev I.V."/>
            <person name="Debuchy R."/>
            <person name="Gladieux P."/>
            <person name="Hiltunen Thoren M."/>
            <person name="Johannesson H."/>
        </authorList>
    </citation>
    <scope>NUCLEOTIDE SEQUENCE</scope>
    <source>
        <strain evidence="6">CBS 990.96</strain>
    </source>
</reference>
<organism evidence="6 7">
    <name type="scientific">Podospora fimiseda</name>
    <dbReference type="NCBI Taxonomy" id="252190"/>
    <lineage>
        <taxon>Eukaryota</taxon>
        <taxon>Fungi</taxon>
        <taxon>Dikarya</taxon>
        <taxon>Ascomycota</taxon>
        <taxon>Pezizomycotina</taxon>
        <taxon>Sordariomycetes</taxon>
        <taxon>Sordariomycetidae</taxon>
        <taxon>Sordariales</taxon>
        <taxon>Podosporaceae</taxon>
        <taxon>Podospora</taxon>
    </lineage>
</organism>
<dbReference type="PANTHER" id="PTHR10730">
    <property type="entry name" value="PROCOLLAGEN-LYSINE,2-OXOGLUTARATE 5-DIOXYGENASE/GLYCOSYLTRANSFERASE 25 FAMILY MEMBER"/>
    <property type="match status" value="1"/>
</dbReference>
<sequence>MLCRPRNIAFIILLFVILLLVMKPRTKLQQSGSALQYLKTLQRESPEISNATLGFQQIFVINLPERTDRRDALTLAAALTEIGVTWIDGISGQQVLDKTLPSDNAGKAISKGNKGSWRAHMNALQRIVQHNITTALILEDDADWDIRLKAQLQIFAQAAKAFTQRIPGQAKQSFAQRLQADGLKGYARDIDKLPYVVPPKISPYGDDWDILWLGHCGTEIPTESNSASYNTSNLKVIIPDDDTVPPPKYLKAHPFALQDELAEMYPPNTRVVHIARSNTCTQAYAVSQQGARRLLYQFGLQTFTT</sequence>
<keyword evidence="2" id="KW-0328">Glycosyltransferase</keyword>
<dbReference type="InterPro" id="IPR002654">
    <property type="entry name" value="Glyco_trans_25"/>
</dbReference>
<dbReference type="GO" id="GO:0016740">
    <property type="term" value="F:transferase activity"/>
    <property type="evidence" value="ECO:0007669"/>
    <property type="project" value="UniProtKB-KW"/>
</dbReference>
<evidence type="ECO:0000256" key="4">
    <source>
        <dbReference type="SAM" id="SignalP"/>
    </source>
</evidence>
<dbReference type="EMBL" id="MU865510">
    <property type="protein sequence ID" value="KAK4221853.1"/>
    <property type="molecule type" value="Genomic_DNA"/>
</dbReference>
<evidence type="ECO:0000256" key="3">
    <source>
        <dbReference type="ARBA" id="ARBA00022679"/>
    </source>
</evidence>
<dbReference type="CDD" id="cd06532">
    <property type="entry name" value="Glyco_transf_25"/>
    <property type="match status" value="1"/>
</dbReference>
<protein>
    <recommendedName>
        <fullName evidence="5">Glycosyl transferase family 25 domain-containing protein</fullName>
    </recommendedName>
</protein>
<feature type="domain" description="Glycosyl transferase family 25" evidence="5">
    <location>
        <begin position="56"/>
        <end position="163"/>
    </location>
</feature>
<keyword evidence="3" id="KW-0808">Transferase</keyword>